<dbReference type="Proteomes" id="UP001432322">
    <property type="component" value="Unassembled WGS sequence"/>
</dbReference>
<comment type="caution">
    <text evidence="1">The sequence shown here is derived from an EMBL/GenBank/DDBJ whole genome shotgun (WGS) entry which is preliminary data.</text>
</comment>
<organism evidence="1 2">
    <name type="scientific">Pristionchus fissidentatus</name>
    <dbReference type="NCBI Taxonomy" id="1538716"/>
    <lineage>
        <taxon>Eukaryota</taxon>
        <taxon>Metazoa</taxon>
        <taxon>Ecdysozoa</taxon>
        <taxon>Nematoda</taxon>
        <taxon>Chromadorea</taxon>
        <taxon>Rhabditida</taxon>
        <taxon>Rhabditina</taxon>
        <taxon>Diplogasteromorpha</taxon>
        <taxon>Diplogasteroidea</taxon>
        <taxon>Neodiplogasteridae</taxon>
        <taxon>Pristionchus</taxon>
    </lineage>
</organism>
<accession>A0AAV5V5Y3</accession>
<protein>
    <recommendedName>
        <fullName evidence="3">Ribosomal protein</fullName>
    </recommendedName>
</protein>
<proteinExistence type="predicted"/>
<evidence type="ECO:0000313" key="2">
    <source>
        <dbReference type="Proteomes" id="UP001432322"/>
    </source>
</evidence>
<reference evidence="1" key="1">
    <citation type="submission" date="2023-10" db="EMBL/GenBank/DDBJ databases">
        <title>Genome assembly of Pristionchus species.</title>
        <authorList>
            <person name="Yoshida K."/>
            <person name="Sommer R.J."/>
        </authorList>
    </citation>
    <scope>NUCLEOTIDE SEQUENCE</scope>
    <source>
        <strain evidence="1">RS5133</strain>
    </source>
</reference>
<evidence type="ECO:0008006" key="3">
    <source>
        <dbReference type="Google" id="ProtNLM"/>
    </source>
</evidence>
<gene>
    <name evidence="1" type="ORF">PFISCL1PPCAC_4989</name>
</gene>
<evidence type="ECO:0000313" key="1">
    <source>
        <dbReference type="EMBL" id="GMT13692.1"/>
    </source>
</evidence>
<name>A0AAV5V5Y3_9BILA</name>
<dbReference type="AlphaFoldDB" id="A0AAV5V5Y3"/>
<sequence>MTSMAVKKVCVECAPHKKDGAMYDSVPCQIIGGDRSRIWSVQRLDDELKKLHILAKLDNHGIRRLVFGTSHTPSLKSADYYNTMCVHGASNSVAAIVAYSCFNRVHTTLPDASLLSQIQVYQSEMISKEEDVFTYRLTKAKAQE</sequence>
<keyword evidence="2" id="KW-1185">Reference proteome</keyword>
<dbReference type="EMBL" id="BTSY01000002">
    <property type="protein sequence ID" value="GMT13692.1"/>
    <property type="molecule type" value="Genomic_DNA"/>
</dbReference>